<protein>
    <recommendedName>
        <fullName evidence="5 11">L-aspartate oxidase</fullName>
        <ecNumber evidence="4 11">1.4.3.16</ecNumber>
    </recommendedName>
</protein>
<keyword evidence="9 13" id="KW-0560">Oxidoreductase</keyword>
<dbReference type="OrthoDB" id="9806724at2"/>
<dbReference type="GO" id="GO:0033765">
    <property type="term" value="F:steroid dehydrogenase activity, acting on the CH-CH group of donors"/>
    <property type="evidence" value="ECO:0007669"/>
    <property type="project" value="UniProtKB-ARBA"/>
</dbReference>
<dbReference type="Gene3D" id="1.20.58.100">
    <property type="entry name" value="Fumarate reductase/succinate dehydrogenase flavoprotein-like, C-terminal domain"/>
    <property type="match status" value="1"/>
</dbReference>
<keyword evidence="7 13" id="KW-0662">Pyridine nucleotide biosynthesis</keyword>
<gene>
    <name evidence="16" type="ORF">SAMN04490355_100240</name>
</gene>
<evidence type="ECO:0000256" key="5">
    <source>
        <dbReference type="ARBA" id="ARBA00021901"/>
    </source>
</evidence>
<dbReference type="InterPro" id="IPR015939">
    <property type="entry name" value="Fum_Rdtase/Succ_DH_flav-like_C"/>
</dbReference>
<evidence type="ECO:0000256" key="13">
    <source>
        <dbReference type="RuleBase" id="RU362049"/>
    </source>
</evidence>
<dbReference type="SUPFAM" id="SSF51905">
    <property type="entry name" value="FAD/NAD(P)-binding domain"/>
    <property type="match status" value="1"/>
</dbReference>
<dbReference type="Pfam" id="PF02910">
    <property type="entry name" value="Succ_DH_flav_C"/>
    <property type="match status" value="1"/>
</dbReference>
<name>A0A1I4H0I7_9FIRM</name>
<dbReference type="UniPathway" id="UPA00253">
    <property type="reaction ID" value="UER00326"/>
</dbReference>
<dbReference type="SUPFAM" id="SSF56425">
    <property type="entry name" value="Succinate dehydrogenase/fumarate reductase flavoprotein, catalytic domain"/>
    <property type="match status" value="1"/>
</dbReference>
<evidence type="ECO:0000256" key="12">
    <source>
        <dbReference type="PIRSR" id="PIRSR000171-1"/>
    </source>
</evidence>
<evidence type="ECO:0000256" key="8">
    <source>
        <dbReference type="ARBA" id="ARBA00022827"/>
    </source>
</evidence>
<dbReference type="PIRSF" id="PIRSF000171">
    <property type="entry name" value="SDHA_APRA_LASPO"/>
    <property type="match status" value="1"/>
</dbReference>
<keyword evidence="8 13" id="KW-0274">FAD</keyword>
<evidence type="ECO:0000256" key="9">
    <source>
        <dbReference type="ARBA" id="ARBA00023002"/>
    </source>
</evidence>
<evidence type="ECO:0000256" key="3">
    <source>
        <dbReference type="ARBA" id="ARBA00008562"/>
    </source>
</evidence>
<keyword evidence="17" id="KW-1185">Reference proteome</keyword>
<dbReference type="NCBIfam" id="TIGR00551">
    <property type="entry name" value="nadB"/>
    <property type="match status" value="1"/>
</dbReference>
<dbReference type="PRINTS" id="PR00368">
    <property type="entry name" value="FADPNR"/>
</dbReference>
<evidence type="ECO:0000313" key="16">
    <source>
        <dbReference type="EMBL" id="SFL35117.1"/>
    </source>
</evidence>
<dbReference type="RefSeq" id="WP_090932144.1">
    <property type="nucleotide sequence ID" value="NZ_FOTS01000002.1"/>
</dbReference>
<comment type="function">
    <text evidence="13">Catalyzes the oxidation of L-aspartate to iminoaspartate.</text>
</comment>
<dbReference type="Proteomes" id="UP000199520">
    <property type="component" value="Unassembled WGS sequence"/>
</dbReference>
<dbReference type="Gene3D" id="3.50.50.60">
    <property type="entry name" value="FAD/NAD(P)-binding domain"/>
    <property type="match status" value="1"/>
</dbReference>
<dbReference type="EC" id="1.4.3.16" evidence="4 11"/>
<comment type="pathway">
    <text evidence="2 13">Cofactor biosynthesis; NAD(+) biosynthesis; iminoaspartate from L-aspartate (oxidase route): step 1/1.</text>
</comment>
<dbReference type="InterPro" id="IPR036188">
    <property type="entry name" value="FAD/NAD-bd_sf"/>
</dbReference>
<comment type="similarity">
    <text evidence="3 13">Belongs to the FAD-dependent oxidoreductase 2 family. NadB subfamily.</text>
</comment>
<dbReference type="Pfam" id="PF00890">
    <property type="entry name" value="FAD_binding_2"/>
    <property type="match status" value="1"/>
</dbReference>
<dbReference type="InterPro" id="IPR037099">
    <property type="entry name" value="Fum_R/Succ_DH_flav-like_C_sf"/>
</dbReference>
<dbReference type="STRING" id="1123291.SAMN04490355_100240"/>
<evidence type="ECO:0000256" key="10">
    <source>
        <dbReference type="ARBA" id="ARBA00048305"/>
    </source>
</evidence>
<evidence type="ECO:0000313" key="17">
    <source>
        <dbReference type="Proteomes" id="UP000199520"/>
    </source>
</evidence>
<dbReference type="GO" id="GO:0008734">
    <property type="term" value="F:L-aspartate oxidase activity"/>
    <property type="evidence" value="ECO:0007669"/>
    <property type="project" value="UniProtKB-UniRule"/>
</dbReference>
<dbReference type="EMBL" id="FOTS01000002">
    <property type="protein sequence ID" value="SFL35117.1"/>
    <property type="molecule type" value="Genomic_DNA"/>
</dbReference>
<evidence type="ECO:0000256" key="1">
    <source>
        <dbReference type="ARBA" id="ARBA00001974"/>
    </source>
</evidence>
<dbReference type="SUPFAM" id="SSF46977">
    <property type="entry name" value="Succinate dehydrogenase/fumarate reductase flavoprotein C-terminal domain"/>
    <property type="match status" value="1"/>
</dbReference>
<dbReference type="FunFam" id="3.90.700.10:FF:000002">
    <property type="entry name" value="L-aspartate oxidase"/>
    <property type="match status" value="1"/>
</dbReference>
<comment type="cofactor">
    <cofactor evidence="1 13">
        <name>FAD</name>
        <dbReference type="ChEBI" id="CHEBI:57692"/>
    </cofactor>
</comment>
<evidence type="ECO:0000256" key="6">
    <source>
        <dbReference type="ARBA" id="ARBA00022630"/>
    </source>
</evidence>
<dbReference type="Gene3D" id="3.90.700.10">
    <property type="entry name" value="Succinate dehydrogenase/fumarate reductase flavoprotein, catalytic domain"/>
    <property type="match status" value="1"/>
</dbReference>
<dbReference type="AlphaFoldDB" id="A0A1I4H0I7"/>
<dbReference type="GO" id="GO:0005737">
    <property type="term" value="C:cytoplasm"/>
    <property type="evidence" value="ECO:0007669"/>
    <property type="project" value="UniProtKB-SubCell"/>
</dbReference>
<evidence type="ECO:0000256" key="7">
    <source>
        <dbReference type="ARBA" id="ARBA00022642"/>
    </source>
</evidence>
<dbReference type="InterPro" id="IPR027477">
    <property type="entry name" value="Succ_DH/fumarate_Rdtase_cat_sf"/>
</dbReference>
<dbReference type="InterPro" id="IPR005288">
    <property type="entry name" value="NadB"/>
</dbReference>
<sequence length="537" mass="58681">MTERSYIVSPKINIAKLDDQHYDVIIIGAGIAGMTAALSLDPKLKVALVSKEHLKESSTYKAQGGMAISLGADDSLEEHIADTLRVGRGLCHEPAVEATIREAPNALDFLQSLGTHFNQGEDGLYLGKEAGHSHHRIVHYYDSTGRHIAETMAKQIQMQENIDMLNHCFIVDLLTQNDQCYGCIVLHSKKLVTLRAHVVVMATGGYSGLFARSTNSIAANGDGIAAAYRAGAAIADMEFVQFHPTSFATLSGDIFLLTEALRGEGALLRNAAGERFMCSYHGDGELAPRDEVSRAIVTELQSAKQEVVFLDARHLGKEFLMDRFRQVYGELLGNGYYMEKDLIPIAPAAHYTIGGIATNLWGQTTLPCLFACGEVAATGVHGANRLASNSLLEGVVFGRRVARSINQGFPVNHSLISRKSLIGGAILQQRCDTKKLGITLDKVAGVVRKGDSMCSVLIELQQEENSDRSYVSSIQGYQEYNACQLAELVLKAALLRCESRGTHYREDYPDKKDADFSKHVVQQWGKGSVLHEQVSIR</sequence>
<reference evidence="17" key="1">
    <citation type="submission" date="2016-10" db="EMBL/GenBank/DDBJ databases">
        <authorList>
            <person name="Varghese N."/>
            <person name="Submissions S."/>
        </authorList>
    </citation>
    <scope>NUCLEOTIDE SEQUENCE [LARGE SCALE GENOMIC DNA]</scope>
    <source>
        <strain evidence="17">DSM 13327</strain>
    </source>
</reference>
<organism evidence="16 17">
    <name type="scientific">Pelosinus propionicus DSM 13327</name>
    <dbReference type="NCBI Taxonomy" id="1123291"/>
    <lineage>
        <taxon>Bacteria</taxon>
        <taxon>Bacillati</taxon>
        <taxon>Bacillota</taxon>
        <taxon>Negativicutes</taxon>
        <taxon>Selenomonadales</taxon>
        <taxon>Sporomusaceae</taxon>
        <taxon>Pelosinus</taxon>
    </lineage>
</organism>
<dbReference type="PANTHER" id="PTHR42716:SF2">
    <property type="entry name" value="L-ASPARTATE OXIDASE, CHLOROPLASTIC"/>
    <property type="match status" value="1"/>
</dbReference>
<comment type="subcellular location">
    <subcellularLocation>
        <location evidence="13">Cytoplasm</location>
    </subcellularLocation>
</comment>
<comment type="catalytic activity">
    <reaction evidence="10">
        <text>L-aspartate + O2 = iminosuccinate + H2O2</text>
        <dbReference type="Rhea" id="RHEA:25876"/>
        <dbReference type="ChEBI" id="CHEBI:15379"/>
        <dbReference type="ChEBI" id="CHEBI:16240"/>
        <dbReference type="ChEBI" id="CHEBI:29991"/>
        <dbReference type="ChEBI" id="CHEBI:77875"/>
        <dbReference type="EC" id="1.4.3.16"/>
    </reaction>
    <physiologicalReaction direction="left-to-right" evidence="10">
        <dbReference type="Rhea" id="RHEA:25877"/>
    </physiologicalReaction>
</comment>
<feature type="active site" description="Proton acceptor" evidence="12">
    <location>
        <position position="289"/>
    </location>
</feature>
<dbReference type="GO" id="GO:0009435">
    <property type="term" value="P:NAD+ biosynthetic process"/>
    <property type="evidence" value="ECO:0007669"/>
    <property type="project" value="UniProtKB-UniPathway"/>
</dbReference>
<evidence type="ECO:0000256" key="11">
    <source>
        <dbReference type="NCBIfam" id="TIGR00551"/>
    </source>
</evidence>
<dbReference type="InterPro" id="IPR003953">
    <property type="entry name" value="FAD-dep_OxRdtase_2_FAD-bd"/>
</dbReference>
<accession>A0A1I4H0I7</accession>
<evidence type="ECO:0000256" key="2">
    <source>
        <dbReference type="ARBA" id="ARBA00004950"/>
    </source>
</evidence>
<dbReference type="PANTHER" id="PTHR42716">
    <property type="entry name" value="L-ASPARTATE OXIDASE"/>
    <property type="match status" value="1"/>
</dbReference>
<feature type="domain" description="FAD-dependent oxidoreductase 2 FAD-binding" evidence="14">
    <location>
        <begin position="23"/>
        <end position="391"/>
    </location>
</feature>
<feature type="domain" description="Fumarate reductase/succinate dehydrogenase flavoprotein-like C-terminal" evidence="15">
    <location>
        <begin position="474"/>
        <end position="522"/>
    </location>
</feature>
<evidence type="ECO:0000259" key="14">
    <source>
        <dbReference type="Pfam" id="PF00890"/>
    </source>
</evidence>
<evidence type="ECO:0000259" key="15">
    <source>
        <dbReference type="Pfam" id="PF02910"/>
    </source>
</evidence>
<evidence type="ECO:0000256" key="4">
    <source>
        <dbReference type="ARBA" id="ARBA00012173"/>
    </source>
</evidence>
<keyword evidence="6 13" id="KW-0285">Flavoprotein</keyword>
<proteinExistence type="inferred from homology"/>